<proteinExistence type="inferred from homology"/>
<protein>
    <recommendedName>
        <fullName evidence="8">Cation efflux protein transmembrane domain-containing protein</fullName>
    </recommendedName>
</protein>
<feature type="region of interest" description="Disordered" evidence="7">
    <location>
        <begin position="1"/>
        <end position="21"/>
    </location>
</feature>
<sequence>MGHSHSHHHHHHHDHASSTSSLVSQEGSTFLTRILRFATRRVARFSFAGAAVAGAVYLQKRHVRPSDIGLFLVTALSLSVLDKIKEQVKDWNVRFQEFTKTLEKHATPLFAGDEEERKSRELHRAADQVTYLGVVINLVLSGGKAVIGVLCHSTALIADAGHSLSDLFSDFITLYAVQLGRLPPDDDHPYGHGKFEAVGSLFLALTLIATGLSVGATSAQKLSEILTLSSSTIAAPAILPKRPALIMAGLSIVSKEWLYRITKRVGEALNSQVVIANAWHHRSDAYSSILALFSIALAMNGWLAADAGAGLVVAGMIALTGVEIMGESIKQLTDTVDETLVQRVEMVLHQAMHHYGNRVISGIQRVRARQVGSSSLVDVSIVTPPNVTNPRALEDELRSKIMKQLPCVIDAEVRAVPKEDNEHDAAASQSTTPQSVVEQDVRGEIQKHASVVSIGEVRVGSSGNVDVTIRVDPSSTVQEANGLALQLIDSLQSYETIESARIYLDLNEHMSMPIVNTST</sequence>
<dbReference type="SUPFAM" id="SSF161111">
    <property type="entry name" value="Cation efflux protein transmembrane domain-like"/>
    <property type="match status" value="1"/>
</dbReference>
<evidence type="ECO:0000256" key="3">
    <source>
        <dbReference type="ARBA" id="ARBA00022448"/>
    </source>
</evidence>
<dbReference type="InterPro" id="IPR058533">
    <property type="entry name" value="Cation_efflux_TM"/>
</dbReference>
<dbReference type="InParanoid" id="A0A1Z5KJL9"/>
<dbReference type="PANTHER" id="PTHR43840:SF15">
    <property type="entry name" value="MITOCHONDRIAL METAL TRANSPORTER 1-RELATED"/>
    <property type="match status" value="1"/>
</dbReference>
<feature type="compositionally biased region" description="Basic residues" evidence="7">
    <location>
        <begin position="1"/>
        <end position="14"/>
    </location>
</feature>
<comment type="subcellular location">
    <subcellularLocation>
        <location evidence="1">Membrane</location>
        <topology evidence="1">Multi-pass membrane protein</topology>
    </subcellularLocation>
</comment>
<evidence type="ECO:0000256" key="2">
    <source>
        <dbReference type="ARBA" id="ARBA00008114"/>
    </source>
</evidence>
<dbReference type="InterPro" id="IPR036837">
    <property type="entry name" value="Cation_efflux_CTD_sf"/>
</dbReference>
<dbReference type="InterPro" id="IPR002524">
    <property type="entry name" value="Cation_efflux"/>
</dbReference>
<organism evidence="9 10">
    <name type="scientific">Fistulifera solaris</name>
    <name type="common">Oleaginous diatom</name>
    <dbReference type="NCBI Taxonomy" id="1519565"/>
    <lineage>
        <taxon>Eukaryota</taxon>
        <taxon>Sar</taxon>
        <taxon>Stramenopiles</taxon>
        <taxon>Ochrophyta</taxon>
        <taxon>Bacillariophyta</taxon>
        <taxon>Bacillariophyceae</taxon>
        <taxon>Bacillariophycidae</taxon>
        <taxon>Naviculales</taxon>
        <taxon>Naviculaceae</taxon>
        <taxon>Fistulifera</taxon>
    </lineage>
</organism>
<keyword evidence="6" id="KW-0472">Membrane</keyword>
<keyword evidence="10" id="KW-1185">Reference proteome</keyword>
<dbReference type="PANTHER" id="PTHR43840">
    <property type="entry name" value="MITOCHONDRIAL METAL TRANSPORTER 1-RELATED"/>
    <property type="match status" value="1"/>
</dbReference>
<keyword evidence="3" id="KW-0813">Transport</keyword>
<evidence type="ECO:0000256" key="4">
    <source>
        <dbReference type="ARBA" id="ARBA00022692"/>
    </source>
</evidence>
<dbReference type="Gene3D" id="1.20.1510.10">
    <property type="entry name" value="Cation efflux protein transmembrane domain"/>
    <property type="match status" value="1"/>
</dbReference>
<evidence type="ECO:0000256" key="7">
    <source>
        <dbReference type="SAM" id="MobiDB-lite"/>
    </source>
</evidence>
<accession>A0A1Z5KJL9</accession>
<feature type="domain" description="Cation efflux protein transmembrane" evidence="8">
    <location>
        <begin position="132"/>
        <end position="332"/>
    </location>
</feature>
<dbReference type="NCBIfam" id="TIGR01297">
    <property type="entry name" value="CDF"/>
    <property type="match status" value="1"/>
</dbReference>
<name>A0A1Z5KJL9_FISSO</name>
<gene>
    <name evidence="9" type="ORF">FisN_23Lu004</name>
</gene>
<dbReference type="OrthoDB" id="435980at2759"/>
<evidence type="ECO:0000313" key="10">
    <source>
        <dbReference type="Proteomes" id="UP000198406"/>
    </source>
</evidence>
<keyword evidence="4" id="KW-0812">Transmembrane</keyword>
<comment type="similarity">
    <text evidence="2">Belongs to the cation diffusion facilitator (CDF) transporter (TC 2.A.4) family.</text>
</comment>
<dbReference type="GO" id="GO:0008324">
    <property type="term" value="F:monoatomic cation transmembrane transporter activity"/>
    <property type="evidence" value="ECO:0007669"/>
    <property type="project" value="InterPro"/>
</dbReference>
<evidence type="ECO:0000313" key="9">
    <source>
        <dbReference type="EMBL" id="GAX26479.1"/>
    </source>
</evidence>
<evidence type="ECO:0000256" key="6">
    <source>
        <dbReference type="ARBA" id="ARBA00023136"/>
    </source>
</evidence>
<dbReference type="Proteomes" id="UP000198406">
    <property type="component" value="Unassembled WGS sequence"/>
</dbReference>
<keyword evidence="5" id="KW-1133">Transmembrane helix</keyword>
<dbReference type="FunFam" id="1.20.1510.10:FF:000006">
    <property type="entry name" value="Divalent cation efflux transporter"/>
    <property type="match status" value="1"/>
</dbReference>
<dbReference type="Pfam" id="PF01545">
    <property type="entry name" value="Cation_efflux"/>
    <property type="match status" value="1"/>
</dbReference>
<dbReference type="GO" id="GO:0016020">
    <property type="term" value="C:membrane"/>
    <property type="evidence" value="ECO:0007669"/>
    <property type="project" value="UniProtKB-SubCell"/>
</dbReference>
<evidence type="ECO:0000256" key="5">
    <source>
        <dbReference type="ARBA" id="ARBA00022989"/>
    </source>
</evidence>
<dbReference type="AlphaFoldDB" id="A0A1Z5KJL9"/>
<evidence type="ECO:0000259" key="8">
    <source>
        <dbReference type="Pfam" id="PF01545"/>
    </source>
</evidence>
<evidence type="ECO:0000256" key="1">
    <source>
        <dbReference type="ARBA" id="ARBA00004141"/>
    </source>
</evidence>
<dbReference type="Gene3D" id="3.30.70.1350">
    <property type="entry name" value="Cation efflux protein, cytoplasmic domain"/>
    <property type="match status" value="2"/>
</dbReference>
<reference evidence="9 10" key="1">
    <citation type="journal article" date="2015" name="Plant Cell">
        <title>Oil accumulation by the oleaginous diatom Fistulifera solaris as revealed by the genome and transcriptome.</title>
        <authorList>
            <person name="Tanaka T."/>
            <person name="Maeda Y."/>
            <person name="Veluchamy A."/>
            <person name="Tanaka M."/>
            <person name="Abida H."/>
            <person name="Marechal E."/>
            <person name="Bowler C."/>
            <person name="Muto M."/>
            <person name="Sunaga Y."/>
            <person name="Tanaka M."/>
            <person name="Yoshino T."/>
            <person name="Taniguchi T."/>
            <person name="Fukuda Y."/>
            <person name="Nemoto M."/>
            <person name="Matsumoto M."/>
            <person name="Wong P.S."/>
            <person name="Aburatani S."/>
            <person name="Fujibuchi W."/>
        </authorList>
    </citation>
    <scope>NUCLEOTIDE SEQUENCE [LARGE SCALE GENOMIC DNA]</scope>
    <source>
        <strain evidence="9 10">JPCC DA0580</strain>
    </source>
</reference>
<dbReference type="InterPro" id="IPR027469">
    <property type="entry name" value="Cation_efflux_TMD_sf"/>
</dbReference>
<comment type="caution">
    <text evidence="9">The sequence shown here is derived from an EMBL/GenBank/DDBJ whole genome shotgun (WGS) entry which is preliminary data.</text>
</comment>
<dbReference type="InterPro" id="IPR050291">
    <property type="entry name" value="CDF_Transporter"/>
</dbReference>
<dbReference type="EMBL" id="BDSP01000247">
    <property type="protein sequence ID" value="GAX26479.1"/>
    <property type="molecule type" value="Genomic_DNA"/>
</dbReference>